<dbReference type="SMART" id="SM00450">
    <property type="entry name" value="RHOD"/>
    <property type="match status" value="1"/>
</dbReference>
<dbReference type="OrthoDB" id="566238at2759"/>
<dbReference type="Gene3D" id="3.40.250.10">
    <property type="entry name" value="Rhodanese-like domain"/>
    <property type="match status" value="1"/>
</dbReference>
<dbReference type="InterPro" id="IPR036873">
    <property type="entry name" value="Rhodanese-like_dom_sf"/>
</dbReference>
<dbReference type="PANTHER" id="PTHR44086:SF10">
    <property type="entry name" value="THIOSULFATE SULFURTRANSFERASE_RHODANESE-LIKE DOMAIN-CONTAINING PROTEIN 3"/>
    <property type="match status" value="1"/>
</dbReference>
<protein>
    <submittedName>
        <fullName evidence="2">YOR286W-like protein</fullName>
    </submittedName>
</protein>
<dbReference type="EMBL" id="AGVY01000367">
    <property type="protein sequence ID" value="EHN00117.1"/>
    <property type="molecule type" value="Genomic_DNA"/>
</dbReference>
<dbReference type="FunFam" id="3.40.250.10:FF:000065">
    <property type="entry name" value="YOR286W-like protein"/>
    <property type="match status" value="1"/>
</dbReference>
<dbReference type="Pfam" id="PF00581">
    <property type="entry name" value="Rhodanese"/>
    <property type="match status" value="1"/>
</dbReference>
<dbReference type="GO" id="GO:0004792">
    <property type="term" value="F:thiosulfate-cyanide sulfurtransferase activity"/>
    <property type="evidence" value="ECO:0007669"/>
    <property type="project" value="TreeGrafter"/>
</dbReference>
<feature type="domain" description="Rhodanese" evidence="1">
    <location>
        <begin position="71"/>
        <end position="172"/>
    </location>
</feature>
<dbReference type="PANTHER" id="PTHR44086">
    <property type="entry name" value="THIOSULFATE SULFURTRANSFERASE RDL2, MITOCHONDRIAL-RELATED"/>
    <property type="match status" value="1"/>
</dbReference>
<sequence>MQNLICMNKIAIAPNKLKQSRRKRSVMFRNSTGILSRTISASSSSLILRTFTTKAPKIYTFEQVKNLVEHPNDKKLLVDVREPKEVKDYEMPTTINIPVNSAPGALGLPEKEFHKVFKFDKPLQDKELIFLCAKGVRAKTAEELARSYGYENTGIYPGSIAEWLAKGGADVKSKK</sequence>
<dbReference type="HOGENOM" id="CLU_089574_0_0_1"/>
<accession>H0H1H3</accession>
<dbReference type="PhylomeDB" id="H0H1H3"/>
<dbReference type="PROSITE" id="PS50206">
    <property type="entry name" value="RHODANESE_3"/>
    <property type="match status" value="1"/>
</dbReference>
<reference evidence="2 3" key="1">
    <citation type="journal article" date="2012" name="FEMS Yeast Res.">
        <title>The genome sequence of the wine yeast VIN7 reveals an allotriploid hybrid genome with Saccharomyces cerevisiae and Saccharomyces kudriavzevii origins.</title>
        <authorList>
            <person name="Borneman A.R."/>
            <person name="Desany B.A."/>
            <person name="Riches D."/>
            <person name="Affourtit J.P."/>
            <person name="Forgan A.H."/>
            <person name="Pretorius I.S."/>
            <person name="Egholm M."/>
            <person name="Chambers P.J."/>
        </authorList>
    </citation>
    <scope>NUCLEOTIDE SEQUENCE [LARGE SCALE GENOMIC DNA]</scope>
    <source>
        <strain evidence="2 3">VIN7</strain>
    </source>
</reference>
<evidence type="ECO:0000313" key="2">
    <source>
        <dbReference type="EMBL" id="EHN00117.1"/>
    </source>
</evidence>
<dbReference type="SUPFAM" id="SSF52821">
    <property type="entry name" value="Rhodanese/Cell cycle control phosphatase"/>
    <property type="match status" value="1"/>
</dbReference>
<name>H0H1H3_SACCK</name>
<evidence type="ECO:0000259" key="1">
    <source>
        <dbReference type="PROSITE" id="PS50206"/>
    </source>
</evidence>
<dbReference type="CDD" id="cd01519">
    <property type="entry name" value="RHOD_HSP67B2"/>
    <property type="match status" value="1"/>
</dbReference>
<dbReference type="InterPro" id="IPR001763">
    <property type="entry name" value="Rhodanese-like_dom"/>
</dbReference>
<evidence type="ECO:0000313" key="3">
    <source>
        <dbReference type="Proteomes" id="UP000009009"/>
    </source>
</evidence>
<dbReference type="AlphaFoldDB" id="H0H1H3"/>
<gene>
    <name evidence="2" type="ORF">VIN7_10106</name>
</gene>
<dbReference type="Proteomes" id="UP000009009">
    <property type="component" value="Unassembled WGS sequence"/>
</dbReference>
<comment type="caution">
    <text evidence="2">The sequence shown here is derived from an EMBL/GenBank/DDBJ whole genome shotgun (WGS) entry which is preliminary data.</text>
</comment>
<dbReference type="GO" id="GO:0005739">
    <property type="term" value="C:mitochondrion"/>
    <property type="evidence" value="ECO:0007669"/>
    <property type="project" value="TreeGrafter"/>
</dbReference>
<proteinExistence type="predicted"/>
<keyword evidence="3" id="KW-1185">Reference proteome</keyword>
<organism evidence="2 3">
    <name type="scientific">Saccharomyces cerevisiae x Saccharomyces kudriavzevii (strain VIN7)</name>
    <name type="common">Yeast</name>
    <dbReference type="NCBI Taxonomy" id="1095631"/>
    <lineage>
        <taxon>Eukaryota</taxon>
        <taxon>Fungi</taxon>
        <taxon>Dikarya</taxon>
        <taxon>Ascomycota</taxon>
        <taxon>Saccharomycotina</taxon>
        <taxon>Saccharomycetes</taxon>
        <taxon>Saccharomycetales</taxon>
        <taxon>Saccharomycetaceae</taxon>
        <taxon>Saccharomyces</taxon>
    </lineage>
</organism>